<dbReference type="Proteomes" id="UP000619479">
    <property type="component" value="Unassembled WGS sequence"/>
</dbReference>
<organism evidence="2 3">
    <name type="scientific">Actinoplanes cyaneus</name>
    <dbReference type="NCBI Taxonomy" id="52696"/>
    <lineage>
        <taxon>Bacteria</taxon>
        <taxon>Bacillati</taxon>
        <taxon>Actinomycetota</taxon>
        <taxon>Actinomycetes</taxon>
        <taxon>Micromonosporales</taxon>
        <taxon>Micromonosporaceae</taxon>
        <taxon>Actinoplanes</taxon>
    </lineage>
</organism>
<accession>A0A919IG47</accession>
<feature type="compositionally biased region" description="Pro residues" evidence="1">
    <location>
        <begin position="81"/>
        <end position="98"/>
    </location>
</feature>
<feature type="region of interest" description="Disordered" evidence="1">
    <location>
        <begin position="1"/>
        <end position="30"/>
    </location>
</feature>
<feature type="compositionally biased region" description="Low complexity" evidence="1">
    <location>
        <begin position="1"/>
        <end position="16"/>
    </location>
</feature>
<feature type="compositionally biased region" description="Basic and acidic residues" evidence="1">
    <location>
        <begin position="17"/>
        <end position="30"/>
    </location>
</feature>
<dbReference type="AlphaFoldDB" id="A0A919IG47"/>
<evidence type="ECO:0000313" key="3">
    <source>
        <dbReference type="Proteomes" id="UP000619479"/>
    </source>
</evidence>
<reference evidence="2" key="1">
    <citation type="submission" date="2021-01" db="EMBL/GenBank/DDBJ databases">
        <title>Whole genome shotgun sequence of Actinoplanes cyaneus NBRC 14990.</title>
        <authorList>
            <person name="Komaki H."/>
            <person name="Tamura T."/>
        </authorList>
    </citation>
    <scope>NUCLEOTIDE SEQUENCE</scope>
    <source>
        <strain evidence="2">NBRC 14990</strain>
    </source>
</reference>
<protein>
    <submittedName>
        <fullName evidence="2">Uncharacterized protein</fullName>
    </submittedName>
</protein>
<dbReference type="EMBL" id="BOMH01000004">
    <property type="protein sequence ID" value="GID62833.1"/>
    <property type="molecule type" value="Genomic_DNA"/>
</dbReference>
<keyword evidence="3" id="KW-1185">Reference proteome</keyword>
<sequence>MCGAAAGASDAPAGARLTRDRATAATAADRKNVTAATVTVVRYAVTALTSPTTVTAHRVEDQDIRRFQSHGNRAAPELRPRTPPPRLNPVPQLPNLGP</sequence>
<proteinExistence type="predicted"/>
<comment type="caution">
    <text evidence="2">The sequence shown here is derived from an EMBL/GenBank/DDBJ whole genome shotgun (WGS) entry which is preliminary data.</text>
</comment>
<feature type="region of interest" description="Disordered" evidence="1">
    <location>
        <begin position="59"/>
        <end position="98"/>
    </location>
</feature>
<evidence type="ECO:0000313" key="2">
    <source>
        <dbReference type="EMBL" id="GID62833.1"/>
    </source>
</evidence>
<name>A0A919IG47_9ACTN</name>
<evidence type="ECO:0000256" key="1">
    <source>
        <dbReference type="SAM" id="MobiDB-lite"/>
    </source>
</evidence>
<gene>
    <name evidence="2" type="ORF">Acy02nite_07140</name>
</gene>